<dbReference type="Pfam" id="PF12969">
    <property type="entry name" value="DUF3857"/>
    <property type="match status" value="1"/>
</dbReference>
<feature type="domain" description="Transglutaminase-like" evidence="2">
    <location>
        <begin position="273"/>
        <end position="346"/>
    </location>
</feature>
<comment type="caution">
    <text evidence="4">The sequence shown here is derived from an EMBL/GenBank/DDBJ whole genome shotgun (WGS) entry which is preliminary data.</text>
</comment>
<evidence type="ECO:0000256" key="1">
    <source>
        <dbReference type="SAM" id="SignalP"/>
    </source>
</evidence>
<organism evidence="4 5">
    <name type="scientific">Massilia norwichensis</name>
    <dbReference type="NCBI Taxonomy" id="1442366"/>
    <lineage>
        <taxon>Bacteria</taxon>
        <taxon>Pseudomonadati</taxon>
        <taxon>Pseudomonadota</taxon>
        <taxon>Betaproteobacteria</taxon>
        <taxon>Burkholderiales</taxon>
        <taxon>Oxalobacteraceae</taxon>
        <taxon>Telluria group</taxon>
        <taxon>Massilia</taxon>
    </lineage>
</organism>
<reference evidence="4 5" key="1">
    <citation type="submission" date="2022-08" db="EMBL/GenBank/DDBJ databases">
        <title>Reclassification of Massilia species as members of the genera Telluria, Duganella, Pseudoduganella, Mokoshia gen. nov. and Zemynaea gen. nov. using orthogonal and non-orthogonal genome-based approaches.</title>
        <authorList>
            <person name="Bowman J.P."/>
        </authorList>
    </citation>
    <scope>NUCLEOTIDE SEQUENCE [LARGE SCALE GENOMIC DNA]</scope>
    <source>
        <strain evidence="4 5">LMG 28164</strain>
    </source>
</reference>
<evidence type="ECO:0000259" key="2">
    <source>
        <dbReference type="Pfam" id="PF01841"/>
    </source>
</evidence>
<evidence type="ECO:0000259" key="3">
    <source>
        <dbReference type="Pfam" id="PF12969"/>
    </source>
</evidence>
<sequence>MPRRVCRVLTLWLSLWLPLCCLFASGPVLARDTGTDPALVIDRHIQHYTVETDGSYRLNVDLAKTIVQQRALRGHGQYAIGYNRTLDDILALEAWTQKPDGRRVPVQPGQVLDQQEAATGAGEAPMFEDTRLKVVVFPEVAVGDQLVLRYTLRRKAGLFPGNFEDLSSAPFYASKNTLLIYDMPSTMPLYADAAGFVPVPGENPPGRRRYQWRYLNGDNERLEAGAVSYLDYGKRLAVSTFADYAAFVGAFRALAANASNAAGRTPPAPAIAALARQLTAGLPDTRARALALSNWVRDNIRYVGVYVGPGGVVQHPASTVLENRYGDCKDHAGLLEALLAAAGIESTGALVNSGNAYRLPETPTLGVFNHMITYVPSLDLYLDSTAEAVGAGYLPPALLGKPVLLLRTGTFAMTPILQPERKRSTAWFDIRRDGRSSFKLSKTAVGAVAEPYRSALRDARQAEREAFAQRMLQGLGRKSRGVFDASSGKGSADEVRLSFSGTSEGFLELPGPSALATSYDAWGGLAEAVSSLGQESERRQDFVCPAIDHEDETGFRFPKGVRILALPKPLKLMDGGIYYHASYARRGSAVVIKRRLSFRHGSATCTPADYRAMQPALERIQRDLRSQVVVSGD</sequence>
<feature type="signal peptide" evidence="1">
    <location>
        <begin position="1"/>
        <end position="30"/>
    </location>
</feature>
<dbReference type="EMBL" id="JANUGX010000002">
    <property type="protein sequence ID" value="MCS0588143.1"/>
    <property type="molecule type" value="Genomic_DNA"/>
</dbReference>
<dbReference type="InterPro" id="IPR024618">
    <property type="entry name" value="DUF3857"/>
</dbReference>
<dbReference type="Gene3D" id="2.60.120.1130">
    <property type="match status" value="1"/>
</dbReference>
<gene>
    <name evidence="4" type="ORF">NX782_02860</name>
</gene>
<keyword evidence="1" id="KW-0732">Signal</keyword>
<dbReference type="InterPro" id="IPR038765">
    <property type="entry name" value="Papain-like_cys_pep_sf"/>
</dbReference>
<evidence type="ECO:0000313" key="4">
    <source>
        <dbReference type="EMBL" id="MCS0588143.1"/>
    </source>
</evidence>
<proteinExistence type="predicted"/>
<accession>A0ABT2A1U0</accession>
<feature type="chain" id="PRO_5045326981" evidence="1">
    <location>
        <begin position="31"/>
        <end position="633"/>
    </location>
</feature>
<dbReference type="Pfam" id="PF01841">
    <property type="entry name" value="Transglut_core"/>
    <property type="match status" value="1"/>
</dbReference>
<dbReference type="InterPro" id="IPR002931">
    <property type="entry name" value="Transglutaminase-like"/>
</dbReference>
<dbReference type="Gene3D" id="2.60.40.3140">
    <property type="match status" value="1"/>
</dbReference>
<keyword evidence="5" id="KW-1185">Reference proteome</keyword>
<protein>
    <submittedName>
        <fullName evidence="4">DUF3857 and transglutaminase domain-containing protein</fullName>
    </submittedName>
</protein>
<dbReference type="SUPFAM" id="SSF54001">
    <property type="entry name" value="Cysteine proteinases"/>
    <property type="match status" value="1"/>
</dbReference>
<name>A0ABT2A1U0_9BURK</name>
<feature type="domain" description="DUF3857" evidence="3">
    <location>
        <begin position="53"/>
        <end position="214"/>
    </location>
</feature>
<evidence type="ECO:0000313" key="5">
    <source>
        <dbReference type="Proteomes" id="UP001205560"/>
    </source>
</evidence>
<dbReference type="Proteomes" id="UP001205560">
    <property type="component" value="Unassembled WGS sequence"/>
</dbReference>
<dbReference type="Gene3D" id="3.10.620.30">
    <property type="match status" value="1"/>
</dbReference>
<dbReference type="RefSeq" id="WP_258843987.1">
    <property type="nucleotide sequence ID" value="NZ_JANUGX010000002.1"/>
</dbReference>